<comment type="caution">
    <text evidence="3">The sequence shown here is derived from an EMBL/GenBank/DDBJ whole genome shotgun (WGS) entry which is preliminary data.</text>
</comment>
<organism evidence="3 4">
    <name type="scientific">Centaurea solstitialis</name>
    <name type="common">yellow star-thistle</name>
    <dbReference type="NCBI Taxonomy" id="347529"/>
    <lineage>
        <taxon>Eukaryota</taxon>
        <taxon>Viridiplantae</taxon>
        <taxon>Streptophyta</taxon>
        <taxon>Embryophyta</taxon>
        <taxon>Tracheophyta</taxon>
        <taxon>Spermatophyta</taxon>
        <taxon>Magnoliopsida</taxon>
        <taxon>eudicotyledons</taxon>
        <taxon>Gunneridae</taxon>
        <taxon>Pentapetalae</taxon>
        <taxon>asterids</taxon>
        <taxon>campanulids</taxon>
        <taxon>Asterales</taxon>
        <taxon>Asteraceae</taxon>
        <taxon>Carduoideae</taxon>
        <taxon>Cardueae</taxon>
        <taxon>Centaureinae</taxon>
        <taxon>Centaurea</taxon>
    </lineage>
</organism>
<evidence type="ECO:0000259" key="2">
    <source>
        <dbReference type="Pfam" id="PF22936"/>
    </source>
</evidence>
<sequence>MKDIFKSANNLRSNITDSKSVFKKRRLMNVQKSSTPLVFTNVAFEDYIDSFSPSEKKNSIQRKFMSQSQMGIFRFGQSETQENCAFVCIVRPLERKLSSDAPEFVPKLKSNFPSDNFDLLETTNSESICREQSSKKSIFSQNLDGPVLIDKDLLTSDSKDEFLSDTESEACSEVSMPISLSNEPISEISNTSDLLSLSDFEESSTQFIDIEIYAHCSKEQELYNAPIILKDPKIDIPICPSIKNLSITVMTSVDIQRKSKKGINQQRHKNNFNKESRIGQNSCNEKPNPRKGSNKYFSVPFFDTFNEEFKKHACKVNFCNGFHIMHMLSKHLHHSSCLVTHPKSNDSEMHSRHFGNSQSKKSKTKPKNALAYFKHANQKGPKPRVSTWVVDSGCSRHMTGTLELLSSYIKQEGSSVAFGGNQKGKIKGYGMIVKGEVRMNQVSYVDGLKHN</sequence>
<evidence type="ECO:0000313" key="3">
    <source>
        <dbReference type="EMBL" id="KAJ9561605.1"/>
    </source>
</evidence>
<accession>A0AA38WQG6</accession>
<dbReference type="EMBL" id="JARYMX010000002">
    <property type="protein sequence ID" value="KAJ9561605.1"/>
    <property type="molecule type" value="Genomic_DNA"/>
</dbReference>
<name>A0AA38WQG6_9ASTR</name>
<keyword evidence="4" id="KW-1185">Reference proteome</keyword>
<feature type="domain" description="Retrovirus-related Pol polyprotein from transposon TNT 1-94-like beta-barrel" evidence="2">
    <location>
        <begin position="388"/>
        <end position="451"/>
    </location>
</feature>
<dbReference type="InterPro" id="IPR054722">
    <property type="entry name" value="PolX-like_BBD"/>
</dbReference>
<gene>
    <name evidence="3" type="ORF">OSB04_006765</name>
</gene>
<protein>
    <recommendedName>
        <fullName evidence="2">Retrovirus-related Pol polyprotein from transposon TNT 1-94-like beta-barrel domain-containing protein</fullName>
    </recommendedName>
</protein>
<feature type="region of interest" description="Disordered" evidence="1">
    <location>
        <begin position="272"/>
        <end position="291"/>
    </location>
</feature>
<reference evidence="3" key="1">
    <citation type="submission" date="2023-03" db="EMBL/GenBank/DDBJ databases">
        <title>Chromosome-scale reference genome and RAD-based genetic map of yellow starthistle (Centaurea solstitialis) reveal putative structural variation and QTLs associated with invader traits.</title>
        <authorList>
            <person name="Reatini B."/>
            <person name="Cang F.A."/>
            <person name="Jiang Q."/>
            <person name="Mckibben M.T.W."/>
            <person name="Barker M.S."/>
            <person name="Rieseberg L.H."/>
            <person name="Dlugosch K.M."/>
        </authorList>
    </citation>
    <scope>NUCLEOTIDE SEQUENCE</scope>
    <source>
        <strain evidence="3">CAN-66</strain>
        <tissue evidence="3">Leaf</tissue>
    </source>
</reference>
<feature type="region of interest" description="Disordered" evidence="1">
    <location>
        <begin position="344"/>
        <end position="365"/>
    </location>
</feature>
<dbReference type="Proteomes" id="UP001172457">
    <property type="component" value="Chromosome 2"/>
</dbReference>
<dbReference type="AlphaFoldDB" id="A0AA38WQG6"/>
<evidence type="ECO:0000313" key="4">
    <source>
        <dbReference type="Proteomes" id="UP001172457"/>
    </source>
</evidence>
<dbReference type="Pfam" id="PF22936">
    <property type="entry name" value="Pol_BBD"/>
    <property type="match status" value="1"/>
</dbReference>
<proteinExistence type="predicted"/>
<evidence type="ECO:0000256" key="1">
    <source>
        <dbReference type="SAM" id="MobiDB-lite"/>
    </source>
</evidence>